<dbReference type="InterPro" id="IPR047565">
    <property type="entry name" value="Alpha-macroglob_thiol-ester_cl"/>
</dbReference>
<keyword evidence="2" id="KW-0882">Thioester bond</keyword>
<sequence length="1886" mass="204012">MTPEPNVAAELQPLLDALCEETITADQLARLEELVLTQPEAERHYVRYMSFHADLIGTIAGLPERSLPADQPMNNPAPPPAESTATRNTVTVPSELASDKRMPTRSRRMRILWIVATPLLVLSLLVGVQLVEWAVVSYRFDKSQRTVEVSRQNLAKTQAEQAAAQQGPRRELDAAVATEEKVSREYQAALRAAVAAVPAERAFHVRLTGPTRIEPGAPNKWQIETLRHGAVARPKRMEVVVKDDKDITLLRQEHNQPVGAASLELPASFWDKVKPGSDLYLEVSTSADDGPSLLTERIPLARPVYVTHLATDKPLYQPGETVRFRSLTLDRSSLRPPDYDLHLRFRLRDPGNAVVPLGESNCRLLSDRKPVLGPDRKPVRGIGVGEHVLPADAPGGEYKLDVTEVEPNGGEVVLETRKFIVNRYVPDTFEKKLEFDGQSYGPGDVVQARVEVSRTAGGPMKDARANVVANVDGRQFYAQTGARFTIASDATGTKAVLNLRFKLPADLFDAAPHGTVPTATFSVNIQDGSDAEAIVRPIPLVTKTLSVAFFPEGGEMIAGVPGRVYFQVRTPLGKPADLRGTITDGTNTVAEVATLTDAEQAGVNRGQGVFTLTPRAGTTYFLKLTSPAGISPPTKDGYALPAVKADGIALTALDAVTGRGDPIRVRLQTARGPKTLHVGAYARGRLIAQRKLKVEGSKPVDVALQGDDTAGGVTRVTVFEEIPGEDATRPILAPRAERLVYRVPGEQLTLGVTPDKMRYLPGGKVRLELSATNERQAPTPAVLLVGVVNRSVVAMADNKTDRLMPTHFLLAGDVAKPADLEHADFLLTDHPKAGVALDLLLGTQGWRRFAEQTGTSTDPADRTEVVQMLTAHGQQTSAPVELAKLEEQRLSSEFRPKMETAALQADDADRRLSASKETSNAAVAAAQVAIDVAERAQTAVATELRGYKSWFEKMPFVLTFVGLAMVFVSWLFFSAKDYLTATDSEDKARHAANLKTGCTWAGLGVLALLVVLTAMSTVFFASHEAPSMAFEAVGSAIRPGAAMDPAAPPTRDEAAAHLPAPRPGVLNPTQVLQGPRVLAGQQGDPQVQGGQQPQALAGQQPSPVENAQAPRKPAAASPLPDRSREQSQIAAALRKHQPAGVGTLVPPSVLREYAHQRDPALGSVRSDFTETVYWHPVLVLPASGKAAVEFQLSDDIARYQVLVAGHTTDGRIGATTAVIEARKPFSVDPKLPLEMSHTDIVEMPVRITNDSDDPQALTIALTPTGLRSEGSLTASTTLAANGKTRQTFSLKANKLQGDASVLVRATNASGDTDAILRTTRIVPDGFPGVGSISDTIESRARGTITLPKDVVPGSLAVKLEVYTSTMSDLLNGLEGMLREPHGCFEQTSTANYPNTMILDYLNQTNQSNPQVARRAKQLLDQGYARLTNYECPDTPLRRKQGFEWFGSADMAHEALTAYGLLQFKDMARVHPVDPELIRRTQAFLLSRRDGAGGFRRNARALDGFGGAPKHTTDAYIVWALVESDPEDAERLDLKTEIAALKTAALDENSVAGKDAYFVALTANVLLLRGDRETAHRLLDRLRTKHFKDGEVTGAVTSITRSGGRALAIETTALALLGWLRANDPTYAPTIKSATKWLSQQRGGYGGYGSTQSTILALKALSLHAKKSAHPAESGVFVVLVGGRSVGVKKFDEKDGETITLDIPNPEAAFQPGERTEVEITTDARQPYPFALSYSYTTLTPLSAEQCAVRIGTKLARADAREGDTVPLSVTLENSQRQGQGMAVAVVGLPAGLKVPTDMKQLTDLREKQQISYFEIRGRELILYWRELAPEQKIALTVDLVCDVPGRFRGPASRAYLYYNADHKHWVEPLSIKIEPMAGREGPLVGW</sequence>
<dbReference type="CDD" id="cd02891">
    <property type="entry name" value="A2M_like"/>
    <property type="match status" value="1"/>
</dbReference>
<accession>A0A225DUG1</accession>
<evidence type="ECO:0000313" key="6">
    <source>
        <dbReference type="EMBL" id="OWK44951.1"/>
    </source>
</evidence>
<keyword evidence="4" id="KW-0812">Transmembrane</keyword>
<keyword evidence="4" id="KW-0472">Membrane</keyword>
<reference evidence="7" key="1">
    <citation type="submission" date="2017-06" db="EMBL/GenBank/DDBJ databases">
        <title>Genome analysis of Fimbriiglobus ruber SP5, the first member of the order Planctomycetales with confirmed chitinolytic capability.</title>
        <authorList>
            <person name="Ravin N.V."/>
            <person name="Rakitin A.L."/>
            <person name="Ivanova A.A."/>
            <person name="Beletsky A.V."/>
            <person name="Kulichevskaya I.S."/>
            <person name="Mardanov A.V."/>
            <person name="Dedysh S.N."/>
        </authorList>
    </citation>
    <scope>NUCLEOTIDE SEQUENCE [LARGE SCALE GENOMIC DNA]</scope>
    <source>
        <strain evidence="7">SP5</strain>
    </source>
</reference>
<keyword evidence="7" id="KW-1185">Reference proteome</keyword>
<evidence type="ECO:0000259" key="5">
    <source>
        <dbReference type="SMART" id="SM01360"/>
    </source>
</evidence>
<evidence type="ECO:0000256" key="4">
    <source>
        <dbReference type="SAM" id="Phobius"/>
    </source>
</evidence>
<dbReference type="Pfam" id="PF00207">
    <property type="entry name" value="A2M"/>
    <property type="match status" value="1"/>
</dbReference>
<evidence type="ECO:0000256" key="1">
    <source>
        <dbReference type="ARBA" id="ARBA00022729"/>
    </source>
</evidence>
<feature type="compositionally biased region" description="Polar residues" evidence="3">
    <location>
        <begin position="83"/>
        <end position="92"/>
    </location>
</feature>
<dbReference type="InterPro" id="IPR011626">
    <property type="entry name" value="Alpha-macroglobulin_TED"/>
</dbReference>
<organism evidence="6 7">
    <name type="scientific">Fimbriiglobus ruber</name>
    <dbReference type="NCBI Taxonomy" id="1908690"/>
    <lineage>
        <taxon>Bacteria</taxon>
        <taxon>Pseudomonadati</taxon>
        <taxon>Planctomycetota</taxon>
        <taxon>Planctomycetia</taxon>
        <taxon>Gemmatales</taxon>
        <taxon>Gemmataceae</taxon>
        <taxon>Fimbriiglobus</taxon>
    </lineage>
</organism>
<gene>
    <name evidence="6" type="ORF">FRUB_01282</name>
</gene>
<dbReference type="SMART" id="SM01360">
    <property type="entry name" value="A2M"/>
    <property type="match status" value="1"/>
</dbReference>
<dbReference type="SMART" id="SM01419">
    <property type="entry name" value="Thiol-ester_cl"/>
    <property type="match status" value="1"/>
</dbReference>
<dbReference type="Gene3D" id="1.50.10.20">
    <property type="match status" value="1"/>
</dbReference>
<dbReference type="PANTHER" id="PTHR11412">
    <property type="entry name" value="MACROGLOBULIN / COMPLEMENT"/>
    <property type="match status" value="1"/>
</dbReference>
<feature type="region of interest" description="Disordered" evidence="3">
    <location>
        <begin position="64"/>
        <end position="101"/>
    </location>
</feature>
<feature type="transmembrane region" description="Helical" evidence="4">
    <location>
        <begin position="994"/>
        <end position="1021"/>
    </location>
</feature>
<dbReference type="InterPro" id="IPR036595">
    <property type="entry name" value="A-macroglobulin_rcpt-bd_sf"/>
</dbReference>
<dbReference type="GO" id="GO:0004866">
    <property type="term" value="F:endopeptidase inhibitor activity"/>
    <property type="evidence" value="ECO:0007669"/>
    <property type="project" value="InterPro"/>
</dbReference>
<name>A0A225DUG1_9BACT</name>
<evidence type="ECO:0000256" key="2">
    <source>
        <dbReference type="ARBA" id="ARBA00022966"/>
    </source>
</evidence>
<evidence type="ECO:0000256" key="3">
    <source>
        <dbReference type="SAM" id="MobiDB-lite"/>
    </source>
</evidence>
<dbReference type="InterPro" id="IPR008930">
    <property type="entry name" value="Terpenoid_cyclase/PrenylTrfase"/>
</dbReference>
<dbReference type="RefSeq" id="WP_238602484.1">
    <property type="nucleotide sequence ID" value="NZ_NIDE01000002.1"/>
</dbReference>
<dbReference type="GO" id="GO:0005615">
    <property type="term" value="C:extracellular space"/>
    <property type="evidence" value="ECO:0007669"/>
    <property type="project" value="InterPro"/>
</dbReference>
<dbReference type="InterPro" id="IPR001599">
    <property type="entry name" value="Macroglobln_a2"/>
</dbReference>
<dbReference type="SUPFAM" id="SSF48239">
    <property type="entry name" value="Terpenoid cyclases/Protein prenyltransferases"/>
    <property type="match status" value="1"/>
</dbReference>
<dbReference type="PANTHER" id="PTHR11412:SF136">
    <property type="entry name" value="CD109 ANTIGEN"/>
    <property type="match status" value="1"/>
</dbReference>
<dbReference type="InterPro" id="IPR050473">
    <property type="entry name" value="A2M/Complement_sys"/>
</dbReference>
<proteinExistence type="predicted"/>
<comment type="caution">
    <text evidence="6">The sequence shown here is derived from an EMBL/GenBank/DDBJ whole genome shotgun (WGS) entry which is preliminary data.</text>
</comment>
<feature type="transmembrane region" description="Helical" evidence="4">
    <location>
        <begin position="111"/>
        <end position="136"/>
    </location>
</feature>
<keyword evidence="4" id="KW-1133">Transmembrane helix</keyword>
<dbReference type="EMBL" id="NIDE01000002">
    <property type="protein sequence ID" value="OWK44951.1"/>
    <property type="molecule type" value="Genomic_DNA"/>
</dbReference>
<dbReference type="Gene3D" id="2.60.40.690">
    <property type="entry name" value="Alpha-macroglobulin, receptor-binding domain"/>
    <property type="match status" value="1"/>
</dbReference>
<feature type="transmembrane region" description="Helical" evidence="4">
    <location>
        <begin position="954"/>
        <end position="973"/>
    </location>
</feature>
<feature type="domain" description="Alpha-2-macroglobulin" evidence="5">
    <location>
        <begin position="1171"/>
        <end position="1261"/>
    </location>
</feature>
<feature type="region of interest" description="Disordered" evidence="3">
    <location>
        <begin position="1041"/>
        <end position="1141"/>
    </location>
</feature>
<dbReference type="Gene3D" id="2.60.40.1930">
    <property type="match status" value="1"/>
</dbReference>
<dbReference type="Pfam" id="PF07678">
    <property type="entry name" value="TED_complement"/>
    <property type="match status" value="1"/>
</dbReference>
<protein>
    <recommendedName>
        <fullName evidence="5">Alpha-2-macroglobulin domain-containing protein</fullName>
    </recommendedName>
</protein>
<feature type="compositionally biased region" description="Low complexity" evidence="3">
    <location>
        <begin position="1079"/>
        <end position="1101"/>
    </location>
</feature>
<dbReference type="Proteomes" id="UP000214646">
    <property type="component" value="Unassembled WGS sequence"/>
</dbReference>
<evidence type="ECO:0000313" key="7">
    <source>
        <dbReference type="Proteomes" id="UP000214646"/>
    </source>
</evidence>
<keyword evidence="1" id="KW-0732">Signal</keyword>